<dbReference type="Proteomes" id="UP000619788">
    <property type="component" value="Unassembled WGS sequence"/>
</dbReference>
<dbReference type="SUPFAM" id="SSF88659">
    <property type="entry name" value="Sigma3 and sigma4 domains of RNA polymerase sigma factors"/>
    <property type="match status" value="1"/>
</dbReference>
<dbReference type="InterPro" id="IPR014284">
    <property type="entry name" value="RNA_pol_sigma-70_dom"/>
</dbReference>
<dbReference type="GO" id="GO:0016987">
    <property type="term" value="F:sigma factor activity"/>
    <property type="evidence" value="ECO:0007669"/>
    <property type="project" value="UniProtKB-KW"/>
</dbReference>
<accession>A0A8J3WKS8</accession>
<dbReference type="NCBIfam" id="TIGR02937">
    <property type="entry name" value="sigma70-ECF"/>
    <property type="match status" value="1"/>
</dbReference>
<evidence type="ECO:0000256" key="5">
    <source>
        <dbReference type="ARBA" id="ARBA00023163"/>
    </source>
</evidence>
<evidence type="ECO:0000256" key="3">
    <source>
        <dbReference type="ARBA" id="ARBA00023082"/>
    </source>
</evidence>
<dbReference type="Pfam" id="PF04542">
    <property type="entry name" value="Sigma70_r2"/>
    <property type="match status" value="1"/>
</dbReference>
<dbReference type="Gene3D" id="1.10.1740.10">
    <property type="match status" value="1"/>
</dbReference>
<dbReference type="InterPro" id="IPR007627">
    <property type="entry name" value="RNA_pol_sigma70_r2"/>
</dbReference>
<evidence type="ECO:0000259" key="6">
    <source>
        <dbReference type="Pfam" id="PF04542"/>
    </source>
</evidence>
<keyword evidence="2" id="KW-0805">Transcription regulation</keyword>
<organism evidence="8 9">
    <name type="scientific">Planobispora siamensis</name>
    <dbReference type="NCBI Taxonomy" id="936338"/>
    <lineage>
        <taxon>Bacteria</taxon>
        <taxon>Bacillati</taxon>
        <taxon>Actinomycetota</taxon>
        <taxon>Actinomycetes</taxon>
        <taxon>Streptosporangiales</taxon>
        <taxon>Streptosporangiaceae</taxon>
        <taxon>Planobispora</taxon>
    </lineage>
</organism>
<sequence>MADRSAYDAFVAAHWQRLLRTAYLLTRDWAAAEDLVQTALMKVWQAWSRVGEEPEAYVRKIIVNVHLSWWRRRWRQREISTGSPPDRGGTEDSTGRIDEREVVWQALGRLPARQRAVVVLRFFEDMTELQTAETLGCSVGTVKSQTSKALARLRIDDSFASTPTGRGRTHAHQPE</sequence>
<dbReference type="InterPro" id="IPR013249">
    <property type="entry name" value="RNA_pol_sigma70_r4_t2"/>
</dbReference>
<evidence type="ECO:0000313" key="9">
    <source>
        <dbReference type="Proteomes" id="UP000619788"/>
    </source>
</evidence>
<dbReference type="AlphaFoldDB" id="A0A8J3WKS8"/>
<dbReference type="InterPro" id="IPR036388">
    <property type="entry name" value="WH-like_DNA-bd_sf"/>
</dbReference>
<keyword evidence="9" id="KW-1185">Reference proteome</keyword>
<dbReference type="InterPro" id="IPR013325">
    <property type="entry name" value="RNA_pol_sigma_r2"/>
</dbReference>
<dbReference type="InterPro" id="IPR039425">
    <property type="entry name" value="RNA_pol_sigma-70-like"/>
</dbReference>
<gene>
    <name evidence="8" type="ORF">Psi01_17710</name>
</gene>
<dbReference type="EMBL" id="BOOJ01000017">
    <property type="protein sequence ID" value="GIH91141.1"/>
    <property type="molecule type" value="Genomic_DNA"/>
</dbReference>
<dbReference type="InterPro" id="IPR014325">
    <property type="entry name" value="RNA_pol_sigma-E_actinobac"/>
</dbReference>
<keyword evidence="5" id="KW-0804">Transcription</keyword>
<evidence type="ECO:0000256" key="1">
    <source>
        <dbReference type="ARBA" id="ARBA00010641"/>
    </source>
</evidence>
<dbReference type="RefSeq" id="WP_204063457.1">
    <property type="nucleotide sequence ID" value="NZ_BOOJ01000017.1"/>
</dbReference>
<comment type="similarity">
    <text evidence="1">Belongs to the sigma-70 factor family. ECF subfamily.</text>
</comment>
<dbReference type="PANTHER" id="PTHR43133:SF50">
    <property type="entry name" value="ECF RNA POLYMERASE SIGMA FACTOR SIGM"/>
    <property type="match status" value="1"/>
</dbReference>
<keyword evidence="3" id="KW-0731">Sigma factor</keyword>
<dbReference type="CDD" id="cd06171">
    <property type="entry name" value="Sigma70_r4"/>
    <property type="match status" value="1"/>
</dbReference>
<dbReference type="Pfam" id="PF08281">
    <property type="entry name" value="Sigma70_r4_2"/>
    <property type="match status" value="1"/>
</dbReference>
<evidence type="ECO:0000259" key="7">
    <source>
        <dbReference type="Pfam" id="PF08281"/>
    </source>
</evidence>
<dbReference type="PANTHER" id="PTHR43133">
    <property type="entry name" value="RNA POLYMERASE ECF-TYPE SIGMA FACTO"/>
    <property type="match status" value="1"/>
</dbReference>
<protein>
    <submittedName>
        <fullName evidence="8">RNA polymerase</fullName>
    </submittedName>
</protein>
<evidence type="ECO:0000256" key="2">
    <source>
        <dbReference type="ARBA" id="ARBA00023015"/>
    </source>
</evidence>
<feature type="domain" description="RNA polymerase sigma-70 region 2" evidence="6">
    <location>
        <begin position="11"/>
        <end position="75"/>
    </location>
</feature>
<name>A0A8J3WKS8_9ACTN</name>
<dbReference type="SUPFAM" id="SSF88946">
    <property type="entry name" value="Sigma2 domain of RNA polymerase sigma factors"/>
    <property type="match status" value="1"/>
</dbReference>
<comment type="caution">
    <text evidence="8">The sequence shown here is derived from an EMBL/GenBank/DDBJ whole genome shotgun (WGS) entry which is preliminary data.</text>
</comment>
<proteinExistence type="inferred from homology"/>
<feature type="domain" description="RNA polymerase sigma factor 70 region 4 type 2" evidence="7">
    <location>
        <begin position="101"/>
        <end position="153"/>
    </location>
</feature>
<dbReference type="GO" id="GO:0006352">
    <property type="term" value="P:DNA-templated transcription initiation"/>
    <property type="evidence" value="ECO:0007669"/>
    <property type="project" value="InterPro"/>
</dbReference>
<keyword evidence="4" id="KW-0238">DNA-binding</keyword>
<dbReference type="GO" id="GO:0003677">
    <property type="term" value="F:DNA binding"/>
    <property type="evidence" value="ECO:0007669"/>
    <property type="project" value="UniProtKB-KW"/>
</dbReference>
<dbReference type="NCBIfam" id="TIGR02983">
    <property type="entry name" value="SigE-fam_strep"/>
    <property type="match status" value="1"/>
</dbReference>
<dbReference type="InterPro" id="IPR013324">
    <property type="entry name" value="RNA_pol_sigma_r3/r4-like"/>
</dbReference>
<evidence type="ECO:0000256" key="4">
    <source>
        <dbReference type="ARBA" id="ARBA00023125"/>
    </source>
</evidence>
<evidence type="ECO:0000313" key="8">
    <source>
        <dbReference type="EMBL" id="GIH91141.1"/>
    </source>
</evidence>
<dbReference type="Gene3D" id="1.10.10.10">
    <property type="entry name" value="Winged helix-like DNA-binding domain superfamily/Winged helix DNA-binding domain"/>
    <property type="match status" value="1"/>
</dbReference>
<reference evidence="8 9" key="1">
    <citation type="submission" date="2021-01" db="EMBL/GenBank/DDBJ databases">
        <title>Whole genome shotgun sequence of Planobispora siamensis NBRC 107568.</title>
        <authorList>
            <person name="Komaki H."/>
            <person name="Tamura T."/>
        </authorList>
    </citation>
    <scope>NUCLEOTIDE SEQUENCE [LARGE SCALE GENOMIC DNA]</scope>
    <source>
        <strain evidence="8 9">NBRC 107568</strain>
    </source>
</reference>